<evidence type="ECO:0000313" key="2">
    <source>
        <dbReference type="EMBL" id="QFQ02061.1"/>
    </source>
</evidence>
<protein>
    <submittedName>
        <fullName evidence="2">Uncharacterized protein</fullName>
    </submittedName>
</protein>
<name>A0A5J6Z6P5_9CORY</name>
<proteinExistence type="predicted"/>
<evidence type="ECO:0000313" key="3">
    <source>
        <dbReference type="Proteomes" id="UP000326711"/>
    </source>
</evidence>
<dbReference type="Proteomes" id="UP000326711">
    <property type="component" value="Chromosome"/>
</dbReference>
<sequence>MNELLKPGVSADGTYLVCIRDTVNDDRGVWVRGPKPTGEVVQKGDPCEDGYPDNPELGDKGAVDAEGRIMLCTGDKWGYGP</sequence>
<gene>
    <name evidence="2" type="ORF">CUROG_03390</name>
</gene>
<accession>A0A5J6Z6P5</accession>
<dbReference type="AlphaFoldDB" id="A0A5J6Z6P5"/>
<organism evidence="2 3">
    <name type="scientific">Corynebacterium urogenitale</name>
    <dbReference type="NCBI Taxonomy" id="2487892"/>
    <lineage>
        <taxon>Bacteria</taxon>
        <taxon>Bacillati</taxon>
        <taxon>Actinomycetota</taxon>
        <taxon>Actinomycetes</taxon>
        <taxon>Mycobacteriales</taxon>
        <taxon>Corynebacteriaceae</taxon>
        <taxon>Corynebacterium</taxon>
    </lineage>
</organism>
<reference evidence="3" key="1">
    <citation type="submission" date="2019-10" db="EMBL/GenBank/DDBJ databases">
        <title>Complete genome sequence of Corynebacterium urogenitalis DSM 108747, isolated from the genital tract of a cow.</title>
        <authorList>
            <person name="Ruckert C."/>
            <person name="Ballas P."/>
            <person name="Wagener K."/>
            <person name="Drillich M."/>
            <person name="Kaempfer P."/>
            <person name="Busse H.-J."/>
            <person name="Ehling-Schulz M."/>
        </authorList>
    </citation>
    <scope>NUCLEOTIDE SEQUENCE [LARGE SCALE GENOMIC DNA]</scope>
    <source>
        <strain evidence="3">LMM 1652</strain>
    </source>
</reference>
<feature type="region of interest" description="Disordered" evidence="1">
    <location>
        <begin position="30"/>
        <end position="53"/>
    </location>
</feature>
<dbReference type="KEGG" id="cuo:CUROG_03390"/>
<evidence type="ECO:0000256" key="1">
    <source>
        <dbReference type="SAM" id="MobiDB-lite"/>
    </source>
</evidence>
<dbReference type="EMBL" id="CP045032">
    <property type="protein sequence ID" value="QFQ02061.1"/>
    <property type="molecule type" value="Genomic_DNA"/>
</dbReference>
<keyword evidence="3" id="KW-1185">Reference proteome</keyword>